<evidence type="ECO:0000313" key="2">
    <source>
        <dbReference type="Proteomes" id="UP000295210"/>
    </source>
</evidence>
<keyword evidence="2" id="KW-1185">Reference proteome</keyword>
<comment type="caution">
    <text evidence="1">The sequence shown here is derived from an EMBL/GenBank/DDBJ whole genome shotgun (WGS) entry which is preliminary data.</text>
</comment>
<name>A0A4R1L3V3_9BACT</name>
<dbReference type="AlphaFoldDB" id="A0A4R1L3V3"/>
<evidence type="ECO:0000313" key="1">
    <source>
        <dbReference type="EMBL" id="TCK70879.1"/>
    </source>
</evidence>
<dbReference type="Proteomes" id="UP000295210">
    <property type="component" value="Unassembled WGS sequence"/>
</dbReference>
<proteinExistence type="predicted"/>
<gene>
    <name evidence="1" type="ORF">C7378_3269</name>
</gene>
<protein>
    <submittedName>
        <fullName evidence="1">Uncharacterized protein</fullName>
    </submittedName>
</protein>
<accession>A0A4R1L3V3</accession>
<organism evidence="1 2">
    <name type="scientific">Acidipila rosea</name>
    <dbReference type="NCBI Taxonomy" id="768535"/>
    <lineage>
        <taxon>Bacteria</taxon>
        <taxon>Pseudomonadati</taxon>
        <taxon>Acidobacteriota</taxon>
        <taxon>Terriglobia</taxon>
        <taxon>Terriglobales</taxon>
        <taxon>Acidobacteriaceae</taxon>
        <taxon>Acidipila</taxon>
    </lineage>
</organism>
<sequence length="93" mass="10397">MPFLKIYELTFAPALIMPPRVTQFCIVLLSPRACRSDAEGPSRAQSGMPYTQKEHCAAVLLCAVLSLVADRKPSLFIARLFKLVHQGNRIVFH</sequence>
<dbReference type="EMBL" id="SMGK01000006">
    <property type="protein sequence ID" value="TCK70879.1"/>
    <property type="molecule type" value="Genomic_DNA"/>
</dbReference>
<reference evidence="1 2" key="1">
    <citation type="submission" date="2019-03" db="EMBL/GenBank/DDBJ databases">
        <title>Genomic Encyclopedia of Type Strains, Phase IV (KMG-IV): sequencing the most valuable type-strain genomes for metagenomic binning, comparative biology and taxonomic classification.</title>
        <authorList>
            <person name="Goeker M."/>
        </authorList>
    </citation>
    <scope>NUCLEOTIDE SEQUENCE [LARGE SCALE GENOMIC DNA]</scope>
    <source>
        <strain evidence="1 2">DSM 103428</strain>
    </source>
</reference>